<gene>
    <name evidence="2" type="ORF">PPIS_a2436</name>
</gene>
<keyword evidence="3" id="KW-1185">Reference proteome</keyword>
<feature type="transmembrane region" description="Helical" evidence="1">
    <location>
        <begin position="57"/>
        <end position="79"/>
    </location>
</feature>
<evidence type="ECO:0000313" key="2">
    <source>
        <dbReference type="EMBL" id="ATD07401.1"/>
    </source>
</evidence>
<name>A0ABM6NEP9_PSEO7</name>
<organism evidence="2 3">
    <name type="scientific">Pseudoalteromonas piscicida</name>
    <dbReference type="NCBI Taxonomy" id="43662"/>
    <lineage>
        <taxon>Bacteria</taxon>
        <taxon>Pseudomonadati</taxon>
        <taxon>Pseudomonadota</taxon>
        <taxon>Gammaproteobacteria</taxon>
        <taxon>Alteromonadales</taxon>
        <taxon>Pseudoalteromonadaceae</taxon>
        <taxon>Pseudoalteromonas</taxon>
    </lineage>
</organism>
<accession>A0ABM6NEP9</accession>
<keyword evidence="1" id="KW-0812">Transmembrane</keyword>
<proteinExistence type="predicted"/>
<dbReference type="Proteomes" id="UP000016521">
    <property type="component" value="Chromosome I"/>
</dbReference>
<feature type="transmembrane region" description="Helical" evidence="1">
    <location>
        <begin position="18"/>
        <end position="36"/>
    </location>
</feature>
<dbReference type="EMBL" id="CP011924">
    <property type="protein sequence ID" value="ATD07401.1"/>
    <property type="molecule type" value="Genomic_DNA"/>
</dbReference>
<keyword evidence="1" id="KW-0472">Membrane</keyword>
<evidence type="ECO:0000313" key="3">
    <source>
        <dbReference type="Proteomes" id="UP000016521"/>
    </source>
</evidence>
<reference evidence="2 3" key="1">
    <citation type="submission" date="2015-06" db="EMBL/GenBank/DDBJ databases">
        <authorList>
            <person name="Xie B.-B."/>
            <person name="Rong J.-C."/>
            <person name="Qin Q.-L."/>
            <person name="Zhang Y.-Z."/>
        </authorList>
    </citation>
    <scope>NUCLEOTIDE SEQUENCE [LARGE SCALE GENOMIC DNA]</scope>
    <source>
        <strain evidence="2 3">JCM 20779</strain>
    </source>
</reference>
<protein>
    <submittedName>
        <fullName evidence="2">Uncharacterized protein</fullName>
    </submittedName>
</protein>
<keyword evidence="1" id="KW-1133">Transmembrane helix</keyword>
<evidence type="ECO:0000256" key="1">
    <source>
        <dbReference type="SAM" id="Phobius"/>
    </source>
</evidence>
<sequence>MAVFIVCFILSDYLNKPVLLYLGFYIALYDALYQLATQLNNTQAEKANMKHLDTFQYLFCYWLVLLLSHLLQCLLPVSILP</sequence>